<dbReference type="PATRIC" id="fig|394096.3.peg.6535"/>
<gene>
    <name evidence="5" type="ORF">DB31_2201</name>
</gene>
<dbReference type="InterPro" id="IPR013783">
    <property type="entry name" value="Ig-like_fold"/>
</dbReference>
<evidence type="ECO:0000256" key="3">
    <source>
        <dbReference type="ARBA" id="ARBA00023157"/>
    </source>
</evidence>
<dbReference type="STRING" id="394096.DB31_2201"/>
<dbReference type="Gene3D" id="2.60.40.1800">
    <property type="match status" value="2"/>
</dbReference>
<name>A0A085W9P4_9BACT</name>
<keyword evidence="3" id="KW-1015">Disulfide bond</keyword>
<dbReference type="InterPro" id="IPR043543">
    <property type="entry name" value="PAPPA/PAPPA2"/>
</dbReference>
<keyword evidence="1" id="KW-0732">Signal</keyword>
<feature type="domain" description="Bacterial Ig-like" evidence="4">
    <location>
        <begin position="349"/>
        <end position="421"/>
    </location>
</feature>
<reference evidence="5 6" key="1">
    <citation type="submission" date="2014-04" db="EMBL/GenBank/DDBJ databases">
        <title>Genome assembly of Hyalangium minutum DSM 14724.</title>
        <authorList>
            <person name="Sharma G."/>
            <person name="Subramanian S."/>
        </authorList>
    </citation>
    <scope>NUCLEOTIDE SEQUENCE [LARGE SCALE GENOMIC DNA]</scope>
    <source>
        <strain evidence="5 6">DSM 14724</strain>
    </source>
</reference>
<evidence type="ECO:0000256" key="2">
    <source>
        <dbReference type="ARBA" id="ARBA00022737"/>
    </source>
</evidence>
<protein>
    <recommendedName>
        <fullName evidence="4">Bacterial Ig-like domain-containing protein</fullName>
    </recommendedName>
</protein>
<dbReference type="GO" id="GO:0007166">
    <property type="term" value="P:cell surface receptor signaling pathway"/>
    <property type="evidence" value="ECO:0007669"/>
    <property type="project" value="TreeGrafter"/>
</dbReference>
<comment type="caution">
    <text evidence="5">The sequence shown here is derived from an EMBL/GenBank/DDBJ whole genome shotgun (WGS) entry which is preliminary data.</text>
</comment>
<dbReference type="NCBIfam" id="TIGR02232">
    <property type="entry name" value="myxo_disulf_rpt"/>
    <property type="match status" value="2"/>
</dbReference>
<evidence type="ECO:0000259" key="4">
    <source>
        <dbReference type="Pfam" id="PF19077"/>
    </source>
</evidence>
<accession>A0A085W9P4</accession>
<dbReference type="InterPro" id="IPR044016">
    <property type="entry name" value="Big_13"/>
</dbReference>
<dbReference type="RefSeq" id="WP_052420413.1">
    <property type="nucleotide sequence ID" value="NZ_JMCB01000014.1"/>
</dbReference>
<dbReference type="PANTHER" id="PTHR46130:SF3">
    <property type="entry name" value="CHROMOSOME UNDETERMINED SCAFFOLD_33, WHOLE GENOME SHOTGUN SEQUENCE"/>
    <property type="match status" value="1"/>
</dbReference>
<organism evidence="5 6">
    <name type="scientific">Hyalangium minutum</name>
    <dbReference type="NCBI Taxonomy" id="394096"/>
    <lineage>
        <taxon>Bacteria</taxon>
        <taxon>Pseudomonadati</taxon>
        <taxon>Myxococcota</taxon>
        <taxon>Myxococcia</taxon>
        <taxon>Myxococcales</taxon>
        <taxon>Cystobacterineae</taxon>
        <taxon>Archangiaceae</taxon>
        <taxon>Hyalangium</taxon>
    </lineage>
</organism>
<dbReference type="InterPro" id="IPR011936">
    <property type="entry name" value="Myxo_disulph_rpt"/>
</dbReference>
<dbReference type="Pfam" id="PF19077">
    <property type="entry name" value="Big_13"/>
    <property type="match status" value="2"/>
</dbReference>
<keyword evidence="2" id="KW-0677">Repeat</keyword>
<dbReference type="Pfam" id="PF13948">
    <property type="entry name" value="DUF4215"/>
    <property type="match status" value="1"/>
</dbReference>
<dbReference type="Proteomes" id="UP000028725">
    <property type="component" value="Unassembled WGS sequence"/>
</dbReference>
<keyword evidence="6" id="KW-1185">Reference proteome</keyword>
<dbReference type="GO" id="GO:0004222">
    <property type="term" value="F:metalloendopeptidase activity"/>
    <property type="evidence" value="ECO:0007669"/>
    <property type="project" value="TreeGrafter"/>
</dbReference>
<dbReference type="PANTHER" id="PTHR46130">
    <property type="entry name" value="LAMGL DOMAIN-CONTAINING PROTEIN"/>
    <property type="match status" value="1"/>
</dbReference>
<feature type="domain" description="Bacterial Ig-like" evidence="4">
    <location>
        <begin position="442"/>
        <end position="517"/>
    </location>
</feature>
<dbReference type="NCBIfam" id="NF033510">
    <property type="entry name" value="Ca_tandemer"/>
    <property type="match status" value="3"/>
</dbReference>
<dbReference type="OrthoDB" id="5376888at2"/>
<dbReference type="EMBL" id="JMCB01000014">
    <property type="protein sequence ID" value="KFE64407.1"/>
    <property type="molecule type" value="Genomic_DNA"/>
</dbReference>
<dbReference type="GO" id="GO:0006508">
    <property type="term" value="P:proteolysis"/>
    <property type="evidence" value="ECO:0007669"/>
    <property type="project" value="TreeGrafter"/>
</dbReference>
<evidence type="ECO:0000256" key="1">
    <source>
        <dbReference type="ARBA" id="ARBA00022729"/>
    </source>
</evidence>
<sequence length="631" mass="62759">MIPASLVALPLLLTFVNTTLVCGDGALDDGEPCDDGNSTSGDGCGVLCDIEPGYGCTGIPSVCTVACGDGIQDASEACDDGNAMDGDGCSGACTVEAGFGCQTTPVSAFFTHRGNSDCTTVTSLTSPVLPNSVAQALLSTPGRYRVQYVSGAISYYAGGAWLPGVLGVNFTGASGLGVVSLGANPPGGQPSRVAAMSAGFSVGLKRDFEAVSGPVLLGMVDTDCAANNNSNTIIIYRVDALAICQQEPVISQAPAGNVPQAFAGQSAPGTTVEVYLDGGATPACTAVASGSGEWTCAIPALAEGPHSAVATVTRLSATVSSAPVVFLRDTIAPAAPSVLTPAQGAVVSAAPELGGLAEPGSQITVAEDALILCTATTSASGNWSCMPSQPLVAGPHTVLATATDVATNSSSSSAWRAFIVDAAAPAAPALTEPGPGQALAANTPRVGGVAEPGSLVRVHLDGLAVPVCTAVAAVDGSWNCTVGTPLAEGGHMLTATATDAVGNRGPDTLATSFTVDTQAPDTFITSGPPALVLGVEAEFEFSSDEAGVAYECSLDEDSFTPCVSRYTLAPGAHVLRVRAVDAAGNADPLPAEAQWTVKLPHLAGGGCSAAPRPTAWLTLLALAALRPRARS</sequence>
<proteinExistence type="predicted"/>
<evidence type="ECO:0000313" key="6">
    <source>
        <dbReference type="Proteomes" id="UP000028725"/>
    </source>
</evidence>
<dbReference type="GO" id="GO:0005615">
    <property type="term" value="C:extracellular space"/>
    <property type="evidence" value="ECO:0007669"/>
    <property type="project" value="TreeGrafter"/>
</dbReference>
<dbReference type="AlphaFoldDB" id="A0A085W9P4"/>
<evidence type="ECO:0000313" key="5">
    <source>
        <dbReference type="EMBL" id="KFE64407.1"/>
    </source>
</evidence>
<dbReference type="Gene3D" id="2.60.40.10">
    <property type="entry name" value="Immunoglobulins"/>
    <property type="match status" value="1"/>
</dbReference>